<accession>A0AAU7UFJ6</accession>
<protein>
    <recommendedName>
        <fullName evidence="2">Carboxypeptidase regulatory-like domain-containing protein</fullName>
    </recommendedName>
</protein>
<name>A0AAU7UFJ6_9DEIO</name>
<sequence>MKSEHGQPVPDVEVYADNTLQYNVNQTGRTDAQGHYRIPLPKNELGTWRGGAILTREYHGVNYRFVLVADDRTEFPAEKGAVRNFTWKLTGKTPDDGYYGGSLWMYGAVDEPGFDLSRVEVTLEPDGPIIDGSAGKTIKAFLYGSQIRDIPIGRYRVTARYLPEDGPAQPVLIAERRPTTYASSMTADFERTNTLGNAMQFTIKLGAQEQPGGGTGSISGEIRAGADVKGAVVVACVMNGDTCDASTQRETTIETSGLSGTYRLDGLKAGQPYTLYGWKDVNGDETVNSGDLIGMYSDNQPGTTVTVPNTAAGFTLRPLR</sequence>
<reference evidence="1" key="1">
    <citation type="submission" date="2024-06" db="EMBL/GenBank/DDBJ databases">
        <title>Draft Genome Sequence of Deinococcus sonorensis Type Strain KR-87, a Biofilm Producing Representative of the Genus Deinococcus.</title>
        <authorList>
            <person name="Boren L.S."/>
            <person name="Grosso R.A."/>
            <person name="Hugenberg-Cox A.N."/>
            <person name="Hill J.T.E."/>
            <person name="Albert C.M."/>
            <person name="Tuohy J.M."/>
        </authorList>
    </citation>
    <scope>NUCLEOTIDE SEQUENCE</scope>
    <source>
        <strain evidence="1">KR-87</strain>
        <plasmid evidence="1">pDson02</plasmid>
    </source>
</reference>
<evidence type="ECO:0000313" key="1">
    <source>
        <dbReference type="EMBL" id="XBV87247.1"/>
    </source>
</evidence>
<proteinExistence type="predicted"/>
<evidence type="ECO:0008006" key="2">
    <source>
        <dbReference type="Google" id="ProtNLM"/>
    </source>
</evidence>
<gene>
    <name evidence="1" type="ORF">ABOD76_21365</name>
</gene>
<keyword evidence="1" id="KW-0614">Plasmid</keyword>
<organism evidence="1">
    <name type="scientific">Deinococcus sonorensis KR-87</name>
    <dbReference type="NCBI Taxonomy" id="694439"/>
    <lineage>
        <taxon>Bacteria</taxon>
        <taxon>Thermotogati</taxon>
        <taxon>Deinococcota</taxon>
        <taxon>Deinococci</taxon>
        <taxon>Deinococcales</taxon>
        <taxon>Deinococcaceae</taxon>
        <taxon>Deinococcus</taxon>
    </lineage>
</organism>
<geneLocation type="plasmid" evidence="1">
    <name>pDson02</name>
</geneLocation>
<dbReference type="RefSeq" id="WP_350245397.1">
    <property type="nucleotide sequence ID" value="NZ_CP158300.1"/>
</dbReference>
<dbReference type="KEGG" id="dsc:ABOD76_21365"/>
<dbReference type="AlphaFoldDB" id="A0AAU7UFJ6"/>
<dbReference type="EMBL" id="CP158300">
    <property type="protein sequence ID" value="XBV87247.1"/>
    <property type="molecule type" value="Genomic_DNA"/>
</dbReference>